<accession>A0ABV7MHV8</accession>
<dbReference type="SUPFAM" id="SSF140931">
    <property type="entry name" value="Fic-like"/>
    <property type="match status" value="1"/>
</dbReference>
<gene>
    <name evidence="9" type="ORF">ACFOJ9_03030</name>
</gene>
<dbReference type="PROSITE" id="PS51459">
    <property type="entry name" value="FIDO"/>
    <property type="match status" value="1"/>
</dbReference>
<organism evidence="9 10">
    <name type="scientific">Mesorhizobium cantuariense</name>
    <dbReference type="NCBI Taxonomy" id="1300275"/>
    <lineage>
        <taxon>Bacteria</taxon>
        <taxon>Pseudomonadati</taxon>
        <taxon>Pseudomonadota</taxon>
        <taxon>Alphaproteobacteria</taxon>
        <taxon>Hyphomicrobiales</taxon>
        <taxon>Phyllobacteriaceae</taxon>
        <taxon>Mesorhizobium</taxon>
    </lineage>
</organism>
<evidence type="ECO:0000256" key="3">
    <source>
        <dbReference type="ARBA" id="ARBA00022741"/>
    </source>
</evidence>
<dbReference type="Gene3D" id="1.10.3290.10">
    <property type="entry name" value="Fido-like domain"/>
    <property type="match status" value="1"/>
</dbReference>
<dbReference type="Pfam" id="PF02661">
    <property type="entry name" value="Fic"/>
    <property type="match status" value="1"/>
</dbReference>
<comment type="catalytic activity">
    <reaction evidence="6">
        <text>L-threonyl-[protein] + ATP = 3-O-(5'-adenylyl)-L-threonyl-[protein] + diphosphate</text>
        <dbReference type="Rhea" id="RHEA:54292"/>
        <dbReference type="Rhea" id="RHEA-COMP:11060"/>
        <dbReference type="Rhea" id="RHEA-COMP:13847"/>
        <dbReference type="ChEBI" id="CHEBI:30013"/>
        <dbReference type="ChEBI" id="CHEBI:30616"/>
        <dbReference type="ChEBI" id="CHEBI:33019"/>
        <dbReference type="ChEBI" id="CHEBI:138113"/>
        <dbReference type="EC" id="2.7.7.108"/>
    </reaction>
</comment>
<evidence type="ECO:0000256" key="2">
    <source>
        <dbReference type="ARBA" id="ARBA00022695"/>
    </source>
</evidence>
<protein>
    <recommendedName>
        <fullName evidence="5">protein adenylyltransferase</fullName>
        <ecNumber evidence="5">2.7.7.108</ecNumber>
    </recommendedName>
</protein>
<dbReference type="PANTHER" id="PTHR39560">
    <property type="entry name" value="PROTEIN ADENYLYLTRANSFERASE FIC-RELATED"/>
    <property type="match status" value="1"/>
</dbReference>
<evidence type="ECO:0000256" key="4">
    <source>
        <dbReference type="ARBA" id="ARBA00022840"/>
    </source>
</evidence>
<evidence type="ECO:0000259" key="8">
    <source>
        <dbReference type="PROSITE" id="PS51459"/>
    </source>
</evidence>
<dbReference type="EMBL" id="JBHRVD010000001">
    <property type="protein sequence ID" value="MFC3320789.1"/>
    <property type="molecule type" value="Genomic_DNA"/>
</dbReference>
<evidence type="ECO:0000256" key="1">
    <source>
        <dbReference type="ARBA" id="ARBA00022679"/>
    </source>
</evidence>
<sequence length="213" mass="24493">MADPYLVPGSEGLLRNEIGLTTIEELWEAEYHYAEVGAAELFASQRNIRISMRGWRTVHKVLFRDVYDWAGEYRTVFLIKDNERGRSRFCEPSRIEAEGTRVLDGLKATLRHLDHAPFEKIAEEFAGAYVDLNQVHPFREGNGRSQKVFFSLIARRYGIQLNWAEIFPEEHNKAAVDGSFGELGLICQHFRSIAERRSGNTVTLSYPVRQEND</sequence>
<proteinExistence type="predicted"/>
<dbReference type="EC" id="2.7.7.108" evidence="5"/>
<keyword evidence="1" id="KW-0808">Transferase</keyword>
<evidence type="ECO:0000313" key="10">
    <source>
        <dbReference type="Proteomes" id="UP001595648"/>
    </source>
</evidence>
<dbReference type="Proteomes" id="UP001595648">
    <property type="component" value="Unassembled WGS sequence"/>
</dbReference>
<name>A0ABV7MHV8_9HYPH</name>
<reference evidence="10" key="1">
    <citation type="journal article" date="2019" name="Int. J. Syst. Evol. Microbiol.">
        <title>The Global Catalogue of Microorganisms (GCM) 10K type strain sequencing project: providing services to taxonomists for standard genome sequencing and annotation.</title>
        <authorList>
            <consortium name="The Broad Institute Genomics Platform"/>
            <consortium name="The Broad Institute Genome Sequencing Center for Infectious Disease"/>
            <person name="Wu L."/>
            <person name="Ma J."/>
        </authorList>
    </citation>
    <scope>NUCLEOTIDE SEQUENCE [LARGE SCALE GENOMIC DNA]</scope>
    <source>
        <strain evidence="10">ICMP 19515</strain>
    </source>
</reference>
<keyword evidence="2" id="KW-0548">Nucleotidyltransferase</keyword>
<dbReference type="InterPro" id="IPR036597">
    <property type="entry name" value="Fido-like_dom_sf"/>
</dbReference>
<keyword evidence="4" id="KW-0067">ATP-binding</keyword>
<evidence type="ECO:0000256" key="5">
    <source>
        <dbReference type="ARBA" id="ARBA00034531"/>
    </source>
</evidence>
<feature type="domain" description="Fido" evidence="8">
    <location>
        <begin position="50"/>
        <end position="199"/>
    </location>
</feature>
<evidence type="ECO:0000256" key="6">
    <source>
        <dbReference type="ARBA" id="ARBA00047939"/>
    </source>
</evidence>
<comment type="caution">
    <text evidence="9">The sequence shown here is derived from an EMBL/GenBank/DDBJ whole genome shotgun (WGS) entry which is preliminary data.</text>
</comment>
<dbReference type="InterPro" id="IPR003812">
    <property type="entry name" value="Fido"/>
</dbReference>
<comment type="catalytic activity">
    <reaction evidence="7">
        <text>L-tyrosyl-[protein] + ATP = O-(5'-adenylyl)-L-tyrosyl-[protein] + diphosphate</text>
        <dbReference type="Rhea" id="RHEA:54288"/>
        <dbReference type="Rhea" id="RHEA-COMP:10136"/>
        <dbReference type="Rhea" id="RHEA-COMP:13846"/>
        <dbReference type="ChEBI" id="CHEBI:30616"/>
        <dbReference type="ChEBI" id="CHEBI:33019"/>
        <dbReference type="ChEBI" id="CHEBI:46858"/>
        <dbReference type="ChEBI" id="CHEBI:83624"/>
        <dbReference type="EC" id="2.7.7.108"/>
    </reaction>
</comment>
<dbReference type="PANTHER" id="PTHR39560:SF1">
    <property type="entry name" value="PROTEIN ADENYLYLTRANSFERASE FIC-RELATED"/>
    <property type="match status" value="1"/>
</dbReference>
<keyword evidence="10" id="KW-1185">Reference proteome</keyword>
<dbReference type="RefSeq" id="WP_378924461.1">
    <property type="nucleotide sequence ID" value="NZ_JBHRVD010000001.1"/>
</dbReference>
<evidence type="ECO:0000313" key="9">
    <source>
        <dbReference type="EMBL" id="MFC3320789.1"/>
    </source>
</evidence>
<evidence type="ECO:0000256" key="7">
    <source>
        <dbReference type="ARBA" id="ARBA00048696"/>
    </source>
</evidence>
<keyword evidence="3" id="KW-0547">Nucleotide-binding</keyword>